<dbReference type="PROSITE" id="PS01173">
    <property type="entry name" value="LIPASE_GDXG_HIS"/>
    <property type="match status" value="1"/>
</dbReference>
<dbReference type="GO" id="GO:0016787">
    <property type="term" value="F:hydrolase activity"/>
    <property type="evidence" value="ECO:0007669"/>
    <property type="project" value="UniProtKB-KW"/>
</dbReference>
<feature type="domain" description="Alpha/beta hydrolase fold-3" evidence="3">
    <location>
        <begin position="89"/>
        <end position="295"/>
    </location>
</feature>
<evidence type="ECO:0000313" key="4">
    <source>
        <dbReference type="EMBL" id="GAA1966331.1"/>
    </source>
</evidence>
<name>A0ABN2RBA1_9ACTN</name>
<accession>A0ABN2RBA1</accession>
<dbReference type="PANTHER" id="PTHR48081:SF8">
    <property type="entry name" value="ALPHA_BETA HYDROLASE FOLD-3 DOMAIN-CONTAINING PROTEIN-RELATED"/>
    <property type="match status" value="1"/>
</dbReference>
<keyword evidence="2 4" id="KW-0378">Hydrolase</keyword>
<protein>
    <submittedName>
        <fullName evidence="4">Alpha/beta hydrolase</fullName>
    </submittedName>
</protein>
<dbReference type="SUPFAM" id="SSF53474">
    <property type="entry name" value="alpha/beta-Hydrolases"/>
    <property type="match status" value="1"/>
</dbReference>
<reference evidence="4 5" key="1">
    <citation type="journal article" date="2019" name="Int. J. Syst. Evol. Microbiol.">
        <title>The Global Catalogue of Microorganisms (GCM) 10K type strain sequencing project: providing services to taxonomists for standard genome sequencing and annotation.</title>
        <authorList>
            <consortium name="The Broad Institute Genomics Platform"/>
            <consortium name="The Broad Institute Genome Sequencing Center for Infectious Disease"/>
            <person name="Wu L."/>
            <person name="Ma J."/>
        </authorList>
    </citation>
    <scope>NUCLEOTIDE SEQUENCE [LARGE SCALE GENOMIC DNA]</scope>
    <source>
        <strain evidence="4 5">JCM 15309</strain>
    </source>
</reference>
<dbReference type="EMBL" id="BAAAPB010000002">
    <property type="protein sequence ID" value="GAA1966331.1"/>
    <property type="molecule type" value="Genomic_DNA"/>
</dbReference>
<dbReference type="Gene3D" id="3.40.50.1820">
    <property type="entry name" value="alpha/beta hydrolase"/>
    <property type="match status" value="1"/>
</dbReference>
<dbReference type="InterPro" id="IPR029058">
    <property type="entry name" value="AB_hydrolase_fold"/>
</dbReference>
<evidence type="ECO:0000259" key="3">
    <source>
        <dbReference type="Pfam" id="PF07859"/>
    </source>
</evidence>
<dbReference type="InterPro" id="IPR002168">
    <property type="entry name" value="Lipase_GDXG_HIS_AS"/>
</dbReference>
<organism evidence="4 5">
    <name type="scientific">Nocardioides panacihumi</name>
    <dbReference type="NCBI Taxonomy" id="400774"/>
    <lineage>
        <taxon>Bacteria</taxon>
        <taxon>Bacillati</taxon>
        <taxon>Actinomycetota</taxon>
        <taxon>Actinomycetes</taxon>
        <taxon>Propionibacteriales</taxon>
        <taxon>Nocardioidaceae</taxon>
        <taxon>Nocardioides</taxon>
    </lineage>
</organism>
<dbReference type="Pfam" id="PF07859">
    <property type="entry name" value="Abhydrolase_3"/>
    <property type="match status" value="1"/>
</dbReference>
<evidence type="ECO:0000313" key="5">
    <source>
        <dbReference type="Proteomes" id="UP001500571"/>
    </source>
</evidence>
<keyword evidence="5" id="KW-1185">Reference proteome</keyword>
<dbReference type="InterPro" id="IPR050300">
    <property type="entry name" value="GDXG_lipolytic_enzyme"/>
</dbReference>
<dbReference type="RefSeq" id="WP_344045742.1">
    <property type="nucleotide sequence ID" value="NZ_BAAAPB010000002.1"/>
</dbReference>
<dbReference type="Proteomes" id="UP001500571">
    <property type="component" value="Unassembled WGS sequence"/>
</dbReference>
<dbReference type="InterPro" id="IPR013094">
    <property type="entry name" value="AB_hydrolase_3"/>
</dbReference>
<sequence length="321" mass="33799">MTDTTPALDPALDPELAALLGFLAEAGYPPMWEQSAADARVGFRALTVDLRDPGLLPEMLEVRAATIAGPERDIPARVYRPRPGELPTLVFFHGGGWVVGDLDTHDLTCRTLARDCEAVVVSVDYRLAPEHRFPAAVDDAEAAARWVAEHATDPAAGLGGSPVVAVGGDSAGGNLAAVVAQTLRDEGRTLAGQLLLYPATDLVTAHPSLAENAEGYFLDAPTISWFLEQYVGDADPADPRLSPARGDLRGVTPAVVAVAQFDPLRDAGTAYAGLLEAAGVPVTLRAYPGLIHGFADMGRFSRAAQAAVDEIGALFRRLLHP</sequence>
<proteinExistence type="inferred from homology"/>
<evidence type="ECO:0000256" key="2">
    <source>
        <dbReference type="ARBA" id="ARBA00022801"/>
    </source>
</evidence>
<gene>
    <name evidence="4" type="ORF">GCM10009798_28360</name>
</gene>
<comment type="similarity">
    <text evidence="1">Belongs to the 'GDXG' lipolytic enzyme family.</text>
</comment>
<dbReference type="PANTHER" id="PTHR48081">
    <property type="entry name" value="AB HYDROLASE SUPERFAMILY PROTEIN C4A8.06C"/>
    <property type="match status" value="1"/>
</dbReference>
<evidence type="ECO:0000256" key="1">
    <source>
        <dbReference type="ARBA" id="ARBA00010515"/>
    </source>
</evidence>
<comment type="caution">
    <text evidence="4">The sequence shown here is derived from an EMBL/GenBank/DDBJ whole genome shotgun (WGS) entry which is preliminary data.</text>
</comment>